<accession>A0AAD9RJ61</accession>
<comment type="caution">
    <text evidence="3">The sequence shown here is derived from an EMBL/GenBank/DDBJ whole genome shotgun (WGS) entry which is preliminary data.</text>
</comment>
<reference evidence="3" key="1">
    <citation type="submission" date="2021-08" db="EMBL/GenBank/DDBJ databases">
        <authorList>
            <person name="Misof B."/>
            <person name="Oliver O."/>
            <person name="Podsiadlowski L."/>
            <person name="Donath A."/>
            <person name="Peters R."/>
            <person name="Mayer C."/>
            <person name="Rust J."/>
            <person name="Gunkel S."/>
            <person name="Lesny P."/>
            <person name="Martin S."/>
            <person name="Oeyen J.P."/>
            <person name="Petersen M."/>
            <person name="Panagiotis P."/>
            <person name="Wilbrandt J."/>
            <person name="Tanja T."/>
        </authorList>
    </citation>
    <scope>NUCLEOTIDE SEQUENCE</scope>
    <source>
        <strain evidence="3">GBR_01_08_01A</strain>
        <tissue evidence="3">Thorax + abdomen</tissue>
    </source>
</reference>
<gene>
    <name evidence="3" type="ORF">KPH14_011334</name>
</gene>
<dbReference type="InterPro" id="IPR019309">
    <property type="entry name" value="WASHC3"/>
</dbReference>
<dbReference type="EMBL" id="JAIFRP010000047">
    <property type="protein sequence ID" value="KAK2580704.1"/>
    <property type="molecule type" value="Genomic_DNA"/>
</dbReference>
<dbReference type="GO" id="GO:0071203">
    <property type="term" value="C:WASH complex"/>
    <property type="evidence" value="ECO:0007669"/>
    <property type="project" value="InterPro"/>
</dbReference>
<evidence type="ECO:0000256" key="1">
    <source>
        <dbReference type="ARBA" id="ARBA00006290"/>
    </source>
</evidence>
<reference evidence="3" key="2">
    <citation type="journal article" date="2023" name="Commun. Biol.">
        <title>Intrasexual cuticular hydrocarbon dimorphism in a wasp sheds light on hydrocarbon biosynthesis genes in Hymenoptera.</title>
        <authorList>
            <person name="Moris V.C."/>
            <person name="Podsiadlowski L."/>
            <person name="Martin S."/>
            <person name="Oeyen J.P."/>
            <person name="Donath A."/>
            <person name="Petersen M."/>
            <person name="Wilbrandt J."/>
            <person name="Misof B."/>
            <person name="Liedtke D."/>
            <person name="Thamm M."/>
            <person name="Scheiner R."/>
            <person name="Schmitt T."/>
            <person name="Niehuis O."/>
        </authorList>
    </citation>
    <scope>NUCLEOTIDE SEQUENCE</scope>
    <source>
        <strain evidence="3">GBR_01_08_01A</strain>
    </source>
</reference>
<evidence type="ECO:0000256" key="2">
    <source>
        <dbReference type="SAM" id="MobiDB-lite"/>
    </source>
</evidence>
<feature type="compositionally biased region" description="Basic and acidic residues" evidence="2">
    <location>
        <begin position="106"/>
        <end position="122"/>
    </location>
</feature>
<comment type="similarity">
    <text evidence="1">Belongs to the CCDC53 family.</text>
</comment>
<dbReference type="PANTHER" id="PTHR13015:SF0">
    <property type="entry name" value="WASH COMPLEX SUBUNIT 3"/>
    <property type="match status" value="1"/>
</dbReference>
<dbReference type="Pfam" id="PF10152">
    <property type="entry name" value="CCDC53"/>
    <property type="match status" value="1"/>
</dbReference>
<evidence type="ECO:0000313" key="4">
    <source>
        <dbReference type="Proteomes" id="UP001258017"/>
    </source>
</evidence>
<dbReference type="GO" id="GO:0030041">
    <property type="term" value="P:actin filament polymerization"/>
    <property type="evidence" value="ECO:0007669"/>
    <property type="project" value="TreeGrafter"/>
</dbReference>
<feature type="region of interest" description="Disordered" evidence="2">
    <location>
        <begin position="79"/>
        <end position="130"/>
    </location>
</feature>
<dbReference type="Proteomes" id="UP001258017">
    <property type="component" value="Unassembled WGS sequence"/>
</dbReference>
<organism evidence="3 4">
    <name type="scientific">Odynerus spinipes</name>
    <dbReference type="NCBI Taxonomy" id="1348599"/>
    <lineage>
        <taxon>Eukaryota</taxon>
        <taxon>Metazoa</taxon>
        <taxon>Ecdysozoa</taxon>
        <taxon>Arthropoda</taxon>
        <taxon>Hexapoda</taxon>
        <taxon>Insecta</taxon>
        <taxon>Pterygota</taxon>
        <taxon>Neoptera</taxon>
        <taxon>Endopterygota</taxon>
        <taxon>Hymenoptera</taxon>
        <taxon>Apocrita</taxon>
        <taxon>Aculeata</taxon>
        <taxon>Vespoidea</taxon>
        <taxon>Vespidae</taxon>
        <taxon>Eumeninae</taxon>
        <taxon>Odynerus</taxon>
    </lineage>
</organism>
<evidence type="ECO:0000313" key="3">
    <source>
        <dbReference type="EMBL" id="KAK2580704.1"/>
    </source>
</evidence>
<dbReference type="GO" id="GO:0006887">
    <property type="term" value="P:exocytosis"/>
    <property type="evidence" value="ECO:0007669"/>
    <property type="project" value="TreeGrafter"/>
</dbReference>
<protein>
    <recommendedName>
        <fullName evidence="5">WASH complex subunit 3</fullName>
    </recommendedName>
</protein>
<name>A0AAD9RJ61_9HYME</name>
<proteinExistence type="inferred from homology"/>
<keyword evidence="4" id="KW-1185">Reference proteome</keyword>
<evidence type="ECO:0008006" key="5">
    <source>
        <dbReference type="Google" id="ProtNLM"/>
    </source>
</evidence>
<feature type="region of interest" description="Disordered" evidence="2">
    <location>
        <begin position="161"/>
        <end position="190"/>
    </location>
</feature>
<dbReference type="AlphaFoldDB" id="A0AAD9RJ61"/>
<sequence length="190" mass="21763">MNDYKMPIIEPTIDYTKVPPINQKRTISFINHFIVNTVTFLNKFALSCEEKLFEFENKLQRVEASLAILESRLSSIPDLEQNTHIQQDNTNDDTKENNEDQSESIEVSKIDEPDSVEEDKTINNEPETVPVERDPCYEKYFKMIHFGVPKEAVRLKIQQEGLDPTVLDEPQQVPPKPKPNAADTATSQGD</sequence>
<dbReference type="Gene3D" id="1.20.5.110">
    <property type="match status" value="1"/>
</dbReference>
<dbReference type="PANTHER" id="PTHR13015">
    <property type="entry name" value="PROTEIN AD-016-RELATED"/>
    <property type="match status" value="1"/>
</dbReference>